<dbReference type="Proteomes" id="UP000677228">
    <property type="component" value="Unassembled WGS sequence"/>
</dbReference>
<evidence type="ECO:0000313" key="4">
    <source>
        <dbReference type="Proteomes" id="UP000677228"/>
    </source>
</evidence>
<gene>
    <name evidence="2" type="ORF">OVA965_LOCUS24459</name>
    <name evidence="3" type="ORF">TMI583_LOCUS25178</name>
</gene>
<dbReference type="AlphaFoldDB" id="A0A8S2ELA8"/>
<feature type="non-terminal residue" evidence="2">
    <location>
        <position position="1"/>
    </location>
</feature>
<proteinExistence type="predicted"/>
<organism evidence="2 4">
    <name type="scientific">Didymodactylos carnosus</name>
    <dbReference type="NCBI Taxonomy" id="1234261"/>
    <lineage>
        <taxon>Eukaryota</taxon>
        <taxon>Metazoa</taxon>
        <taxon>Spiralia</taxon>
        <taxon>Gnathifera</taxon>
        <taxon>Rotifera</taxon>
        <taxon>Eurotatoria</taxon>
        <taxon>Bdelloidea</taxon>
        <taxon>Philodinida</taxon>
        <taxon>Philodinidae</taxon>
        <taxon>Didymodactylos</taxon>
    </lineage>
</organism>
<dbReference type="Proteomes" id="UP000682733">
    <property type="component" value="Unassembled WGS sequence"/>
</dbReference>
<evidence type="ECO:0000256" key="1">
    <source>
        <dbReference type="SAM" id="MobiDB-lite"/>
    </source>
</evidence>
<feature type="region of interest" description="Disordered" evidence="1">
    <location>
        <begin position="1"/>
        <end position="43"/>
    </location>
</feature>
<accession>A0A8S2ELA8</accession>
<evidence type="ECO:0000313" key="3">
    <source>
        <dbReference type="EMBL" id="CAF4020098.1"/>
    </source>
</evidence>
<name>A0A8S2ELA8_9BILA</name>
<feature type="compositionally biased region" description="Polar residues" evidence="1">
    <location>
        <begin position="1"/>
        <end position="16"/>
    </location>
</feature>
<reference evidence="2" key="1">
    <citation type="submission" date="2021-02" db="EMBL/GenBank/DDBJ databases">
        <authorList>
            <person name="Nowell W R."/>
        </authorList>
    </citation>
    <scope>NUCLEOTIDE SEQUENCE</scope>
</reference>
<evidence type="ECO:0000313" key="2">
    <source>
        <dbReference type="EMBL" id="CAF1211262.1"/>
    </source>
</evidence>
<sequence>PSGTATGSVPPSTTPETVWPATPPGTRENSVTVEALLKDSRRV</sequence>
<dbReference type="EMBL" id="CAJNOK010014752">
    <property type="protein sequence ID" value="CAF1211262.1"/>
    <property type="molecule type" value="Genomic_DNA"/>
</dbReference>
<comment type="caution">
    <text evidence="2">The sequence shown here is derived from an EMBL/GenBank/DDBJ whole genome shotgun (WGS) entry which is preliminary data.</text>
</comment>
<protein>
    <submittedName>
        <fullName evidence="2">Uncharacterized protein</fullName>
    </submittedName>
</protein>
<dbReference type="EMBL" id="CAJOBA010036286">
    <property type="protein sequence ID" value="CAF4020098.1"/>
    <property type="molecule type" value="Genomic_DNA"/>
</dbReference>